<keyword evidence="3" id="KW-1185">Reference proteome</keyword>
<evidence type="ECO:0000259" key="1">
    <source>
        <dbReference type="Pfam" id="PF12684"/>
    </source>
</evidence>
<dbReference type="Gene3D" id="3.90.320.10">
    <property type="match status" value="1"/>
</dbReference>
<accession>A0A6N7BWK4</accession>
<sequence>MRPRIELGLPNDEYHAMPEFSSTQIKDVLRTPAHFYAKHLADDRGHKDPTPNMLLGTVVHSLLLEPDSFDSEYAISKKFDRRTKQGKVDAAEFDKANAHKLVIDAELYREAKAITAQLEKHSVSTLLRLPDMIAEASIFYADSETGLKCRIRPDFHLPPCDAFPNGLIVDLKTTDNASYTRFNRTIVNFGYHISAAMYCDGFMQLYETEQAPAYIWLVGERDAPYAVIAYSPNFETMQKGDDKKREALQLIADCMAADEWPAYSTDVLDINLPAWA</sequence>
<gene>
    <name evidence="2" type="ORF">FQV37_2242</name>
</gene>
<organism evidence="2 3">
    <name type="scientific">Psychrobacter nivimaris</name>
    <dbReference type="NCBI Taxonomy" id="281738"/>
    <lineage>
        <taxon>Bacteria</taxon>
        <taxon>Pseudomonadati</taxon>
        <taxon>Pseudomonadota</taxon>
        <taxon>Gammaproteobacteria</taxon>
        <taxon>Moraxellales</taxon>
        <taxon>Moraxellaceae</taxon>
        <taxon>Psychrobacter</taxon>
    </lineage>
</organism>
<dbReference type="InterPro" id="IPR011604">
    <property type="entry name" value="PDDEXK-like_dom_sf"/>
</dbReference>
<dbReference type="Proteomes" id="UP000471465">
    <property type="component" value="Unassembled WGS sequence"/>
</dbReference>
<evidence type="ECO:0000313" key="2">
    <source>
        <dbReference type="EMBL" id="KAF0567386.1"/>
    </source>
</evidence>
<dbReference type="Pfam" id="PF12684">
    <property type="entry name" value="DUF3799"/>
    <property type="match status" value="1"/>
</dbReference>
<evidence type="ECO:0000313" key="3">
    <source>
        <dbReference type="Proteomes" id="UP000471465"/>
    </source>
</evidence>
<name>A0A6N7BWK4_9GAMM</name>
<dbReference type="AlphaFoldDB" id="A0A6N7BWK4"/>
<dbReference type="InterPro" id="IPR024432">
    <property type="entry name" value="Put_RecE_PDDEXK-like_dom"/>
</dbReference>
<reference evidence="2 3" key="1">
    <citation type="submission" date="2019-09" db="EMBL/GenBank/DDBJ databases">
        <title>Draft genome sequence of Psychrobacter nivimaris LAMA 639, in search for biotechnological relevant genes.</title>
        <authorList>
            <person name="Lima A.O.S."/>
            <person name="Staloch B.E.K."/>
            <person name="Freitas R.C."/>
            <person name="Niero H."/>
            <person name="Silva M.A.C."/>
        </authorList>
    </citation>
    <scope>NUCLEOTIDE SEQUENCE [LARGE SCALE GENOMIC DNA]</scope>
    <source>
        <strain evidence="2 3">LAMA 639</strain>
    </source>
</reference>
<comment type="caution">
    <text evidence="2">The sequence shown here is derived from an EMBL/GenBank/DDBJ whole genome shotgun (WGS) entry which is preliminary data.</text>
</comment>
<proteinExistence type="predicted"/>
<dbReference type="RefSeq" id="WP_160023743.1">
    <property type="nucleotide sequence ID" value="NZ_VZIZ01000049.1"/>
</dbReference>
<feature type="domain" description="Putative exodeoxyribonuclease 8 PDDEXK-like" evidence="1">
    <location>
        <begin position="21"/>
        <end position="264"/>
    </location>
</feature>
<protein>
    <recommendedName>
        <fullName evidence="1">Putative exodeoxyribonuclease 8 PDDEXK-like domain-containing protein</fullName>
    </recommendedName>
</protein>
<dbReference type="EMBL" id="VZIZ01000049">
    <property type="protein sequence ID" value="KAF0567386.1"/>
    <property type="molecule type" value="Genomic_DNA"/>
</dbReference>